<reference evidence="2 3" key="1">
    <citation type="journal article" date="2016" name="Nat. Commun.">
        <title>Thousands of microbial genomes shed light on interconnected biogeochemical processes in an aquifer system.</title>
        <authorList>
            <person name="Anantharaman K."/>
            <person name="Brown C.T."/>
            <person name="Hug L.A."/>
            <person name="Sharon I."/>
            <person name="Castelle C.J."/>
            <person name="Probst A.J."/>
            <person name="Thomas B.C."/>
            <person name="Singh A."/>
            <person name="Wilkins M.J."/>
            <person name="Karaoz U."/>
            <person name="Brodie E.L."/>
            <person name="Williams K.H."/>
            <person name="Hubbard S.S."/>
            <person name="Banfield J.F."/>
        </authorList>
    </citation>
    <scope>NUCLEOTIDE SEQUENCE [LARGE SCALE GENOMIC DNA]</scope>
</reference>
<dbReference type="AlphaFoldDB" id="A0A1F6LRE3"/>
<sequence length="145" mass="16422">MTNFEISVIISCSHTKQTEDIVDYIGWILGKTMSVIVMWLMLGIILAFMSALPITSFVGKPFLGFWKSATQGAVTVVVHWLQQIVARVLRFVINLFVTAARYLIWVIHYAIAYRMHRPLPAAPGWVNVFPPPPRRGRRNGHGHGH</sequence>
<evidence type="ECO:0000313" key="3">
    <source>
        <dbReference type="Proteomes" id="UP000176329"/>
    </source>
</evidence>
<dbReference type="EMBL" id="MFPV01000028">
    <property type="protein sequence ID" value="OGH61960.1"/>
    <property type="molecule type" value="Genomic_DNA"/>
</dbReference>
<keyword evidence="1" id="KW-1133">Transmembrane helix</keyword>
<dbReference type="Proteomes" id="UP000176329">
    <property type="component" value="Unassembled WGS sequence"/>
</dbReference>
<evidence type="ECO:0000256" key="1">
    <source>
        <dbReference type="SAM" id="Phobius"/>
    </source>
</evidence>
<keyword evidence="1" id="KW-0472">Membrane</keyword>
<protein>
    <submittedName>
        <fullName evidence="2">Uncharacterized protein</fullName>
    </submittedName>
</protein>
<accession>A0A1F6LRE3</accession>
<proteinExistence type="predicted"/>
<evidence type="ECO:0000313" key="2">
    <source>
        <dbReference type="EMBL" id="OGH61960.1"/>
    </source>
</evidence>
<comment type="caution">
    <text evidence="2">The sequence shown here is derived from an EMBL/GenBank/DDBJ whole genome shotgun (WGS) entry which is preliminary data.</text>
</comment>
<gene>
    <name evidence="2" type="ORF">A2848_03610</name>
</gene>
<feature type="transmembrane region" description="Helical" evidence="1">
    <location>
        <begin position="36"/>
        <end position="58"/>
    </location>
</feature>
<organism evidence="2 3">
    <name type="scientific">Candidatus Magasanikbacteria bacterium RIFCSPHIGHO2_01_FULL_50_8</name>
    <dbReference type="NCBI Taxonomy" id="1798674"/>
    <lineage>
        <taxon>Bacteria</taxon>
        <taxon>Candidatus Magasanikiibacteriota</taxon>
    </lineage>
</organism>
<keyword evidence="1" id="KW-0812">Transmembrane</keyword>
<feature type="transmembrane region" description="Helical" evidence="1">
    <location>
        <begin position="91"/>
        <end position="111"/>
    </location>
</feature>
<name>A0A1F6LRE3_9BACT</name>